<keyword evidence="1" id="KW-0472">Membrane</keyword>
<evidence type="ECO:0000313" key="4">
    <source>
        <dbReference type="Proteomes" id="UP000755667"/>
    </source>
</evidence>
<evidence type="ECO:0000313" key="2">
    <source>
        <dbReference type="EMBL" id="MBM2413028.1"/>
    </source>
</evidence>
<dbReference type="EMBL" id="JAFBXE010000007">
    <property type="protein sequence ID" value="MBM2413028.1"/>
    <property type="molecule type" value="Genomic_DNA"/>
</dbReference>
<sequence>MQTIQDGYRSFSLLVSINWDRLIYVFAIGASLFLGAYLGTLMIDAMTHPVGY</sequence>
<dbReference type="Proteomes" id="UP000809440">
    <property type="component" value="Unassembled WGS sequence"/>
</dbReference>
<dbReference type="Proteomes" id="UP000755667">
    <property type="component" value="Unassembled WGS sequence"/>
</dbReference>
<dbReference type="AlphaFoldDB" id="A0A9Q2NVM6"/>
<accession>A0A9Q2NVM6</accession>
<keyword evidence="1" id="KW-0812">Transmembrane</keyword>
<reference evidence="2 5" key="1">
    <citation type="submission" date="2021-01" db="EMBL/GenBank/DDBJ databases">
        <title>Diatom-associated Roseobacters Show Island Model of Population Structure.</title>
        <authorList>
            <person name="Qu L."/>
            <person name="Feng X."/>
            <person name="Chen Y."/>
            <person name="Li L."/>
            <person name="Wang X."/>
            <person name="Hu Z."/>
            <person name="Wang H."/>
            <person name="Luo H."/>
        </authorList>
    </citation>
    <scope>NUCLEOTIDE SEQUENCE</scope>
    <source>
        <strain evidence="3 5">CC28-63</strain>
        <strain evidence="2">CC28-69</strain>
    </source>
</reference>
<name>A0A9Q2NVM6_9RHOB</name>
<gene>
    <name evidence="2" type="ORF">JQX41_11985</name>
    <name evidence="3" type="ORF">JQX48_11990</name>
</gene>
<dbReference type="RefSeq" id="WP_171046105.1">
    <property type="nucleotide sequence ID" value="NZ_JAFBWU010000007.1"/>
</dbReference>
<keyword evidence="5" id="KW-1185">Reference proteome</keyword>
<comment type="caution">
    <text evidence="2">The sequence shown here is derived from an EMBL/GenBank/DDBJ whole genome shotgun (WGS) entry which is preliminary data.</text>
</comment>
<dbReference type="GeneID" id="62643613"/>
<proteinExistence type="predicted"/>
<evidence type="ECO:0000313" key="5">
    <source>
        <dbReference type="Proteomes" id="UP000809440"/>
    </source>
</evidence>
<feature type="transmembrane region" description="Helical" evidence="1">
    <location>
        <begin position="21"/>
        <end position="43"/>
    </location>
</feature>
<protein>
    <submittedName>
        <fullName evidence="2">Uncharacterized protein</fullName>
    </submittedName>
</protein>
<dbReference type="EMBL" id="JAFBXF010000007">
    <property type="protein sequence ID" value="MBM2417696.1"/>
    <property type="molecule type" value="Genomic_DNA"/>
</dbReference>
<organism evidence="2 4">
    <name type="scientific">Marivita cryptomonadis</name>
    <dbReference type="NCBI Taxonomy" id="505252"/>
    <lineage>
        <taxon>Bacteria</taxon>
        <taxon>Pseudomonadati</taxon>
        <taxon>Pseudomonadota</taxon>
        <taxon>Alphaproteobacteria</taxon>
        <taxon>Rhodobacterales</taxon>
        <taxon>Roseobacteraceae</taxon>
        <taxon>Marivita</taxon>
    </lineage>
</organism>
<keyword evidence="1" id="KW-1133">Transmembrane helix</keyword>
<evidence type="ECO:0000256" key="1">
    <source>
        <dbReference type="SAM" id="Phobius"/>
    </source>
</evidence>
<evidence type="ECO:0000313" key="3">
    <source>
        <dbReference type="EMBL" id="MBM2417696.1"/>
    </source>
</evidence>